<gene>
    <name evidence="1" type="ORF">CGC48_02670</name>
</gene>
<organism evidence="1 2">
    <name type="scientific">Capnocytophaga cynodegmi</name>
    <dbReference type="NCBI Taxonomy" id="28189"/>
    <lineage>
        <taxon>Bacteria</taxon>
        <taxon>Pseudomonadati</taxon>
        <taxon>Bacteroidota</taxon>
        <taxon>Flavobacteriia</taxon>
        <taxon>Flavobacteriales</taxon>
        <taxon>Flavobacteriaceae</taxon>
        <taxon>Capnocytophaga</taxon>
    </lineage>
</organism>
<evidence type="ECO:0000313" key="1">
    <source>
        <dbReference type="EMBL" id="ATA67633.1"/>
    </source>
</evidence>
<accession>A0A286NU08</accession>
<dbReference type="AlphaFoldDB" id="A0A286NU08"/>
<protein>
    <submittedName>
        <fullName evidence="1">Uncharacterized protein</fullName>
    </submittedName>
</protein>
<name>A0A286NU08_9FLAO</name>
<proteinExistence type="predicted"/>
<dbReference type="EMBL" id="CP022378">
    <property type="protein sequence ID" value="ATA67633.1"/>
    <property type="molecule type" value="Genomic_DNA"/>
</dbReference>
<dbReference type="KEGG" id="ccyn:CGC48_02670"/>
<reference evidence="1 2" key="1">
    <citation type="journal article" date="2017" name="Genome Announc.">
        <title>Twelve Complete Reference Genomes of Clinical Isolates in the Capnocytophaga Genus.</title>
        <authorList>
            <person name="Villarma A."/>
            <person name="Gulvik C.A."/>
            <person name="Rowe L.A."/>
            <person name="Sheth M."/>
            <person name="Juieng P."/>
            <person name="Nicholson A.C."/>
            <person name="Loparev V.N."/>
            <person name="McQuiston J.R."/>
        </authorList>
    </citation>
    <scope>NUCLEOTIDE SEQUENCE [LARGE SCALE GENOMIC DNA]</scope>
    <source>
        <strain evidence="1 2">G7591</strain>
    </source>
</reference>
<dbReference type="Proteomes" id="UP000242855">
    <property type="component" value="Chromosome"/>
</dbReference>
<evidence type="ECO:0000313" key="2">
    <source>
        <dbReference type="Proteomes" id="UP000242855"/>
    </source>
</evidence>
<sequence>MYSFKLICANKPAKKRKNHSKIVLTKYSTKTPDKVFLKSIYYRQFVRKIQLFNIFSKNFHSLVGKEFNSIKLFQKPKHTTQKKRIFNPLL</sequence>